<dbReference type="PRINTS" id="PR00608">
    <property type="entry name" value="CYTCHROMECII"/>
</dbReference>
<sequence>MPIKALALAATAAAATLVSLPAAAQFAKPEDAIKYRQGALFVMGQHFGRIGAMANGRVPFDAKAAQENADTVAALAALPWAGFGPGTDKGAPTKAKPGVWTEQAKFQEHADKFQAEAAKLAAAAKTGSLDNLKAAFGPAANSCKACHDAYRAR</sequence>
<dbReference type="InterPro" id="IPR002321">
    <property type="entry name" value="Cyt_c_II"/>
</dbReference>
<feature type="signal peptide" evidence="8">
    <location>
        <begin position="1"/>
        <end position="24"/>
    </location>
</feature>
<dbReference type="EMBL" id="CP001392">
    <property type="protein sequence ID" value="ACM31770.1"/>
    <property type="molecule type" value="Genomic_DNA"/>
</dbReference>
<keyword evidence="2 7" id="KW-0349">Heme</keyword>
<feature type="chain" id="PRO_5039926345" evidence="8">
    <location>
        <begin position="25"/>
        <end position="153"/>
    </location>
</feature>
<feature type="binding site" description="axial binding residue" evidence="6">
    <location>
        <position position="147"/>
    </location>
    <ligand>
        <name>heme c</name>
        <dbReference type="ChEBI" id="CHEBI:61717"/>
    </ligand>
    <ligandPart>
        <name>Fe</name>
        <dbReference type="ChEBI" id="CHEBI:18248"/>
    </ligandPart>
</feature>
<keyword evidence="10" id="KW-1185">Reference proteome</keyword>
<dbReference type="SUPFAM" id="SSF47175">
    <property type="entry name" value="Cytochromes"/>
    <property type="match status" value="1"/>
</dbReference>
<dbReference type="InterPro" id="IPR012127">
    <property type="entry name" value="Cyt_c_prime"/>
</dbReference>
<dbReference type="PROSITE" id="PS51009">
    <property type="entry name" value="CYTCII"/>
    <property type="match status" value="1"/>
</dbReference>
<evidence type="ECO:0000313" key="10">
    <source>
        <dbReference type="Proteomes" id="UP000000450"/>
    </source>
</evidence>
<keyword evidence="4" id="KW-0249">Electron transport</keyword>
<feature type="binding site" description="covalent" evidence="7">
    <location>
        <position position="143"/>
    </location>
    <ligand>
        <name>heme c</name>
        <dbReference type="ChEBI" id="CHEBI:61717"/>
    </ligand>
</feature>
<dbReference type="KEGG" id="dia:Dtpsy_0286"/>
<evidence type="ECO:0000256" key="4">
    <source>
        <dbReference type="ARBA" id="ARBA00022982"/>
    </source>
</evidence>
<keyword evidence="1" id="KW-0813">Transport</keyword>
<evidence type="ECO:0000256" key="3">
    <source>
        <dbReference type="ARBA" id="ARBA00022723"/>
    </source>
</evidence>
<dbReference type="RefSeq" id="WP_012655367.1">
    <property type="nucleotide sequence ID" value="NC_011992.1"/>
</dbReference>
<dbReference type="Gene3D" id="1.20.120.10">
    <property type="entry name" value="Cytochrome c/b562"/>
    <property type="match status" value="1"/>
</dbReference>
<reference evidence="9 10" key="1">
    <citation type="journal article" date="2010" name="J. Bacteriol.">
        <title>Completed genome sequence of the anaerobic iron-oxidizing bacterium Acidovorax ebreus strain TPSY.</title>
        <authorList>
            <person name="Byrne-Bailey K.G."/>
            <person name="Weber K.A."/>
            <person name="Chair A.H."/>
            <person name="Bose S."/>
            <person name="Knox T."/>
            <person name="Spanbauer T.L."/>
            <person name="Chertkov O."/>
            <person name="Coates J.D."/>
        </authorList>
    </citation>
    <scope>NUCLEOTIDE SEQUENCE [LARGE SCALE GENOMIC DNA]</scope>
    <source>
        <strain evidence="9 10">TPSY</strain>
    </source>
</reference>
<proteinExistence type="predicted"/>
<evidence type="ECO:0000256" key="5">
    <source>
        <dbReference type="ARBA" id="ARBA00023004"/>
    </source>
</evidence>
<dbReference type="AlphaFoldDB" id="A0A9J9Q759"/>
<gene>
    <name evidence="9" type="ordered locus">Dtpsy_0286</name>
</gene>
<accession>A0A9J9Q759</accession>
<dbReference type="PIRSF" id="PIRSF000027">
    <property type="entry name" value="Cytc_c_prime"/>
    <property type="match status" value="1"/>
</dbReference>
<dbReference type="GO" id="GO:0020037">
    <property type="term" value="F:heme binding"/>
    <property type="evidence" value="ECO:0007669"/>
    <property type="project" value="InterPro"/>
</dbReference>
<protein>
    <submittedName>
        <fullName evidence="9">Cytochrome c prime</fullName>
    </submittedName>
</protein>
<evidence type="ECO:0000256" key="1">
    <source>
        <dbReference type="ARBA" id="ARBA00022448"/>
    </source>
</evidence>
<dbReference type="GO" id="GO:0005506">
    <property type="term" value="F:iron ion binding"/>
    <property type="evidence" value="ECO:0007669"/>
    <property type="project" value="InterPro"/>
</dbReference>
<evidence type="ECO:0000256" key="7">
    <source>
        <dbReference type="PIRSR" id="PIRSR000027-2"/>
    </source>
</evidence>
<feature type="binding site" description="covalent" evidence="7">
    <location>
        <position position="146"/>
    </location>
    <ligand>
        <name>heme c</name>
        <dbReference type="ChEBI" id="CHEBI:61717"/>
    </ligand>
</feature>
<evidence type="ECO:0000313" key="9">
    <source>
        <dbReference type="EMBL" id="ACM31770.1"/>
    </source>
</evidence>
<keyword evidence="5 6" id="KW-0408">Iron</keyword>
<dbReference type="GO" id="GO:0042597">
    <property type="term" value="C:periplasmic space"/>
    <property type="evidence" value="ECO:0007669"/>
    <property type="project" value="InterPro"/>
</dbReference>
<name>A0A9J9Q759_ACIET</name>
<evidence type="ECO:0000256" key="2">
    <source>
        <dbReference type="ARBA" id="ARBA00022617"/>
    </source>
</evidence>
<organism evidence="9 10">
    <name type="scientific">Acidovorax ebreus (strain TPSY)</name>
    <name type="common">Diaphorobacter sp. (strain TPSY)</name>
    <dbReference type="NCBI Taxonomy" id="535289"/>
    <lineage>
        <taxon>Bacteria</taxon>
        <taxon>Pseudomonadati</taxon>
        <taxon>Pseudomonadota</taxon>
        <taxon>Betaproteobacteria</taxon>
        <taxon>Burkholderiales</taxon>
        <taxon>Comamonadaceae</taxon>
        <taxon>Diaphorobacter</taxon>
    </lineage>
</organism>
<dbReference type="Proteomes" id="UP000000450">
    <property type="component" value="Chromosome"/>
</dbReference>
<dbReference type="GO" id="GO:0022900">
    <property type="term" value="P:electron transport chain"/>
    <property type="evidence" value="ECO:0007669"/>
    <property type="project" value="InterPro"/>
</dbReference>
<evidence type="ECO:0000256" key="8">
    <source>
        <dbReference type="SAM" id="SignalP"/>
    </source>
</evidence>
<evidence type="ECO:0000256" key="6">
    <source>
        <dbReference type="PIRSR" id="PIRSR000027-1"/>
    </source>
</evidence>
<keyword evidence="8" id="KW-0732">Signal</keyword>
<dbReference type="GO" id="GO:0009055">
    <property type="term" value="F:electron transfer activity"/>
    <property type="evidence" value="ECO:0007669"/>
    <property type="project" value="InterPro"/>
</dbReference>
<keyword evidence="3 6" id="KW-0479">Metal-binding</keyword>
<dbReference type="InterPro" id="IPR010980">
    <property type="entry name" value="Cyt_c/b562"/>
</dbReference>
<comment type="PTM">
    <text evidence="7">Binds 1 heme group per subunit.</text>
</comment>
<dbReference type="Pfam" id="PF01322">
    <property type="entry name" value="Cytochrom_C_2"/>
    <property type="match status" value="1"/>
</dbReference>
<dbReference type="InterPro" id="IPR015984">
    <property type="entry name" value="Cyt_c_prime_subgr"/>
</dbReference>